<evidence type="ECO:0000259" key="6">
    <source>
        <dbReference type="Pfam" id="PF17678"/>
    </source>
</evidence>
<accession>A0A940DR76</accession>
<dbReference type="InterPro" id="IPR041371">
    <property type="entry name" value="GH92_N"/>
</dbReference>
<gene>
    <name evidence="7" type="ORF">IAC07_05630</name>
</gene>
<feature type="domain" description="Glycosyl hydrolase family 92" evidence="5">
    <location>
        <begin position="262"/>
        <end position="724"/>
    </location>
</feature>
<dbReference type="InterPro" id="IPR012939">
    <property type="entry name" value="Glyco_hydro_92"/>
</dbReference>
<dbReference type="Pfam" id="PF07971">
    <property type="entry name" value="Glyco_hydro_92"/>
    <property type="match status" value="1"/>
</dbReference>
<keyword evidence="7" id="KW-0326">Glycosidase</keyword>
<comment type="caution">
    <text evidence="7">The sequence shown here is derived from an EMBL/GenBank/DDBJ whole genome shotgun (WGS) entry which is preliminary data.</text>
</comment>
<sequence length="730" mass="81150">MKYSFLTIPAVAALCLMGTGCTQGSADESYTSYVNTKIGTGGHGHVFVGANVPFGLVQLGPTSIPQTWDWCSGYHESDSTVIGFSHTHLSGTGIGDLFDITVMPVIGEVTYARGTEDAPQSGLWSYADRTREVSRPGYYSVPLERYGITAELTATKRVGLHKYTFPASEEAAIVFDLENGGCWDKATEVHIEAVGDNAVKGWRYSEGWAKDQKIYFTAEFSKPFDSFEVCGENSMYGRASFKTTEGEEIMLKVALSPVSTEGAQANMTAELAGWDFDAVAKAADKAWNEELSKIRIETDDEQAREIFYTGLYHTMIAPSVFCDVNGDYRGADGKMHANDGFTNYTTFSLWDTYRAAMPLMTIIHPEKMNDMVNTMLHIYQQQGKLPVWHLMGCETDCMVGNPGIPPVADAILKGYDGFDKQLALEAMKASAVTPDRGQDLRMKYGYIPCNKMYESVAFDMEYAIADWALAQAAKELGDEEAYSHFLERSRSYKNFFDPETGFMRGKDDKGNFRTPFSPFSSSHREDDYCEGNAWQYTWLVPHDFEGLVECFGSKEAFLKKLDELFTVSSEIEGGNTSPDISGLIGQYAHGNEPSHHIIYFYTMAGQPWKAADRVREVLSMLYHDAPDGLSGNEDVGQMSSWYILSSLGFYQAEPAGGRYWFGSPLFDKAEIKTEGGTFTVIAENNSAENKYIQKVMLNGQEYRKPYVDFADIKAGGELVLTMGSTQSVWY</sequence>
<evidence type="ECO:0000259" key="5">
    <source>
        <dbReference type="Pfam" id="PF07971"/>
    </source>
</evidence>
<protein>
    <submittedName>
        <fullName evidence="7">GH92 family glycosyl hydrolase</fullName>
        <ecNumber evidence="7">3.2.1.-</ecNumber>
    </submittedName>
</protein>
<dbReference type="InterPro" id="IPR014718">
    <property type="entry name" value="GH-type_carb-bd"/>
</dbReference>
<reference evidence="7" key="2">
    <citation type="journal article" date="2021" name="PeerJ">
        <title>Extensive microbial diversity within the chicken gut microbiome revealed by metagenomics and culture.</title>
        <authorList>
            <person name="Gilroy R."/>
            <person name="Ravi A."/>
            <person name="Getino M."/>
            <person name="Pursley I."/>
            <person name="Horton D.L."/>
            <person name="Alikhan N.F."/>
            <person name="Baker D."/>
            <person name="Gharbi K."/>
            <person name="Hall N."/>
            <person name="Watson M."/>
            <person name="Adriaenssens E.M."/>
            <person name="Foster-Nyarko E."/>
            <person name="Jarju S."/>
            <person name="Secka A."/>
            <person name="Antonio M."/>
            <person name="Oren A."/>
            <person name="Chaudhuri R.R."/>
            <person name="La Ragione R."/>
            <person name="Hildebrand F."/>
            <person name="Pallen M.J."/>
        </authorList>
    </citation>
    <scope>NUCLEOTIDE SEQUENCE</scope>
    <source>
        <strain evidence="7">F1-3629</strain>
    </source>
</reference>
<comment type="subunit">
    <text evidence="2">Monomer.</text>
</comment>
<dbReference type="GO" id="GO:0000224">
    <property type="term" value="F:peptide-N4-(N-acetyl-beta-glucosaminyl)asparagine amidase activity"/>
    <property type="evidence" value="ECO:0007669"/>
    <property type="project" value="TreeGrafter"/>
</dbReference>
<dbReference type="InterPro" id="IPR050883">
    <property type="entry name" value="PNGase"/>
</dbReference>
<dbReference type="PROSITE" id="PS51257">
    <property type="entry name" value="PROKAR_LIPOPROTEIN"/>
    <property type="match status" value="1"/>
</dbReference>
<dbReference type="GO" id="GO:0030246">
    <property type="term" value="F:carbohydrate binding"/>
    <property type="evidence" value="ECO:0007669"/>
    <property type="project" value="InterPro"/>
</dbReference>
<dbReference type="InterPro" id="IPR005887">
    <property type="entry name" value="GH92_a_mannosidase_put"/>
</dbReference>
<dbReference type="GO" id="GO:0005829">
    <property type="term" value="C:cytosol"/>
    <property type="evidence" value="ECO:0007669"/>
    <property type="project" value="TreeGrafter"/>
</dbReference>
<dbReference type="FunFam" id="3.30.2080.10:FF:000001">
    <property type="entry name" value="Alpha-1,2-mannosidase subfamily"/>
    <property type="match status" value="1"/>
</dbReference>
<name>A0A940DR76_9BACT</name>
<evidence type="ECO:0000313" key="8">
    <source>
        <dbReference type="Proteomes" id="UP000771749"/>
    </source>
</evidence>
<dbReference type="GO" id="GO:0005975">
    <property type="term" value="P:carbohydrate metabolic process"/>
    <property type="evidence" value="ECO:0007669"/>
    <property type="project" value="InterPro"/>
</dbReference>
<dbReference type="Proteomes" id="UP000771749">
    <property type="component" value="Unassembled WGS sequence"/>
</dbReference>
<dbReference type="SUPFAM" id="SSF48208">
    <property type="entry name" value="Six-hairpin glycosidases"/>
    <property type="match status" value="1"/>
</dbReference>
<dbReference type="InterPro" id="IPR008928">
    <property type="entry name" value="6-hairpin_glycosidase_sf"/>
</dbReference>
<dbReference type="EMBL" id="JADIMJ010000084">
    <property type="protein sequence ID" value="MBO8454187.1"/>
    <property type="molecule type" value="Genomic_DNA"/>
</dbReference>
<organism evidence="7 8">
    <name type="scientific">Candidatus Cryptobacteroides gallistercoris</name>
    <dbReference type="NCBI Taxonomy" id="2840765"/>
    <lineage>
        <taxon>Bacteria</taxon>
        <taxon>Pseudomonadati</taxon>
        <taxon>Bacteroidota</taxon>
        <taxon>Bacteroidia</taxon>
        <taxon>Bacteroidales</taxon>
        <taxon>Candidatus Cryptobacteroides</taxon>
    </lineage>
</organism>
<dbReference type="FunFam" id="1.20.1050.60:FF:000001">
    <property type="entry name" value="Putative alpha-1,2-mannosidase"/>
    <property type="match status" value="1"/>
</dbReference>
<feature type="signal peptide" evidence="4">
    <location>
        <begin position="1"/>
        <end position="26"/>
    </location>
</feature>
<dbReference type="Gene3D" id="2.70.98.10">
    <property type="match status" value="1"/>
</dbReference>
<dbReference type="PANTHER" id="PTHR12143:SF39">
    <property type="entry name" value="SECRETED PROTEIN"/>
    <property type="match status" value="1"/>
</dbReference>
<keyword evidence="3" id="KW-0106">Calcium</keyword>
<evidence type="ECO:0000313" key="7">
    <source>
        <dbReference type="EMBL" id="MBO8454187.1"/>
    </source>
</evidence>
<evidence type="ECO:0000256" key="3">
    <source>
        <dbReference type="ARBA" id="ARBA00022837"/>
    </source>
</evidence>
<evidence type="ECO:0000256" key="1">
    <source>
        <dbReference type="ARBA" id="ARBA00001913"/>
    </source>
</evidence>
<evidence type="ECO:0000256" key="4">
    <source>
        <dbReference type="SAM" id="SignalP"/>
    </source>
</evidence>
<dbReference type="Gene3D" id="1.20.1050.60">
    <property type="entry name" value="alpha-1,2-mannosidase"/>
    <property type="match status" value="1"/>
</dbReference>
<dbReference type="EC" id="3.2.1.-" evidence="7"/>
<dbReference type="GO" id="GO:0016798">
    <property type="term" value="F:hydrolase activity, acting on glycosyl bonds"/>
    <property type="evidence" value="ECO:0007669"/>
    <property type="project" value="UniProtKB-KW"/>
</dbReference>
<dbReference type="Gene3D" id="1.20.1610.10">
    <property type="entry name" value="alpha-1,2-mannosidases domains"/>
    <property type="match status" value="1"/>
</dbReference>
<dbReference type="AlphaFoldDB" id="A0A940DR76"/>
<dbReference type="Pfam" id="PF17678">
    <property type="entry name" value="Glyco_hydro_92N"/>
    <property type="match status" value="1"/>
</dbReference>
<proteinExistence type="predicted"/>
<feature type="domain" description="Glycosyl hydrolase family 92 N-terminal" evidence="6">
    <location>
        <begin position="33"/>
        <end position="256"/>
    </location>
</feature>
<keyword evidence="7" id="KW-0378">Hydrolase</keyword>
<dbReference type="PANTHER" id="PTHR12143">
    <property type="entry name" value="PEPTIDE N-GLYCANASE PNGASE -RELATED"/>
    <property type="match status" value="1"/>
</dbReference>
<dbReference type="GO" id="GO:0006516">
    <property type="term" value="P:glycoprotein catabolic process"/>
    <property type="evidence" value="ECO:0007669"/>
    <property type="project" value="TreeGrafter"/>
</dbReference>
<evidence type="ECO:0000256" key="2">
    <source>
        <dbReference type="ARBA" id="ARBA00011245"/>
    </source>
</evidence>
<keyword evidence="4" id="KW-0732">Signal</keyword>
<dbReference type="Gene3D" id="3.30.2080.10">
    <property type="entry name" value="GH92 mannosidase domain"/>
    <property type="match status" value="1"/>
</dbReference>
<feature type="chain" id="PRO_5036707295" evidence="4">
    <location>
        <begin position="27"/>
        <end position="730"/>
    </location>
</feature>
<reference evidence="7" key="1">
    <citation type="submission" date="2020-10" db="EMBL/GenBank/DDBJ databases">
        <authorList>
            <person name="Gilroy R."/>
        </authorList>
    </citation>
    <scope>NUCLEOTIDE SEQUENCE</scope>
    <source>
        <strain evidence="7">F1-3629</strain>
    </source>
</reference>
<comment type="cofactor">
    <cofactor evidence="1">
        <name>Ca(2+)</name>
        <dbReference type="ChEBI" id="CHEBI:29108"/>
    </cofactor>
</comment>
<dbReference type="NCBIfam" id="TIGR01180">
    <property type="entry name" value="aman2_put"/>
    <property type="match status" value="1"/>
</dbReference>